<feature type="domain" description="Flagellar hook-associated protein FlgK helical" evidence="10">
    <location>
        <begin position="122"/>
        <end position="366"/>
    </location>
</feature>
<accession>A0A078KQV6</accession>
<dbReference type="AlphaFoldDB" id="A0A078KQV6"/>
<keyword evidence="5 7" id="KW-0964">Secreted</keyword>
<evidence type="ECO:0000313" key="12">
    <source>
        <dbReference type="Proteomes" id="UP000032431"/>
    </source>
</evidence>
<dbReference type="OrthoDB" id="9802553at2"/>
<proteinExistence type="inferred from homology"/>
<organism evidence="11 12">
    <name type="scientific">[Clostridium] cellulosi</name>
    <dbReference type="NCBI Taxonomy" id="29343"/>
    <lineage>
        <taxon>Bacteria</taxon>
        <taxon>Bacillati</taxon>
        <taxon>Bacillota</taxon>
        <taxon>Clostridia</taxon>
        <taxon>Eubacteriales</taxon>
        <taxon>Oscillospiraceae</taxon>
        <taxon>Oscillospiraceae incertae sedis</taxon>
    </lineage>
</organism>
<dbReference type="Proteomes" id="UP000032431">
    <property type="component" value="Chromosome I"/>
</dbReference>
<comment type="subcellular location">
    <subcellularLocation>
        <location evidence="1 7">Bacterial flagellum</location>
    </subcellularLocation>
    <subcellularLocation>
        <location evidence="2 7">Secreted</location>
    </subcellularLocation>
</comment>
<feature type="domain" description="Flagellar basal body rod protein N-terminal" evidence="8">
    <location>
        <begin position="8"/>
        <end position="38"/>
    </location>
</feature>
<reference evidence="12" key="1">
    <citation type="submission" date="2014-07" db="EMBL/GenBank/DDBJ databases">
        <authorList>
            <person name="Wibberg D."/>
        </authorList>
    </citation>
    <scope>NUCLEOTIDE SEQUENCE [LARGE SCALE GENOMIC DNA]</scope>
    <source>
        <strain evidence="12">DG5</strain>
    </source>
</reference>
<dbReference type="KEGG" id="ccel:CCDG5_0380"/>
<dbReference type="SUPFAM" id="SSF64518">
    <property type="entry name" value="Phase 1 flagellin"/>
    <property type="match status" value="1"/>
</dbReference>
<comment type="similarity">
    <text evidence="3 7">Belongs to the flagella basal body rod proteins family.</text>
</comment>
<name>A0A078KQV6_9FIRM</name>
<dbReference type="EMBL" id="LM995447">
    <property type="protein sequence ID" value="CDZ23519.1"/>
    <property type="molecule type" value="Genomic_DNA"/>
</dbReference>
<evidence type="ECO:0000256" key="2">
    <source>
        <dbReference type="ARBA" id="ARBA00004613"/>
    </source>
</evidence>
<dbReference type="GO" id="GO:0044780">
    <property type="term" value="P:bacterial-type flagellum assembly"/>
    <property type="evidence" value="ECO:0007669"/>
    <property type="project" value="InterPro"/>
</dbReference>
<dbReference type="InterPro" id="IPR053927">
    <property type="entry name" value="FlgK_helical"/>
</dbReference>
<keyword evidence="6 7" id="KW-0975">Bacterial flagellum</keyword>
<gene>
    <name evidence="7" type="primary">flgK</name>
    <name evidence="11" type="ORF">CCDG5_0380</name>
</gene>
<dbReference type="Pfam" id="PF06429">
    <property type="entry name" value="Flg_bbr_C"/>
    <property type="match status" value="1"/>
</dbReference>
<evidence type="ECO:0000259" key="8">
    <source>
        <dbReference type="Pfam" id="PF00460"/>
    </source>
</evidence>
<dbReference type="PANTHER" id="PTHR30033:SF1">
    <property type="entry name" value="FLAGELLAR HOOK-ASSOCIATED PROTEIN 1"/>
    <property type="match status" value="1"/>
</dbReference>
<evidence type="ECO:0000256" key="6">
    <source>
        <dbReference type="ARBA" id="ARBA00023143"/>
    </source>
</evidence>
<keyword evidence="12" id="KW-1185">Reference proteome</keyword>
<evidence type="ECO:0000259" key="9">
    <source>
        <dbReference type="Pfam" id="PF06429"/>
    </source>
</evidence>
<dbReference type="InterPro" id="IPR010930">
    <property type="entry name" value="Flg_bb/hook_C_dom"/>
</dbReference>
<dbReference type="PRINTS" id="PR01005">
    <property type="entry name" value="FLGHOOKAP1"/>
</dbReference>
<dbReference type="GO" id="GO:0009424">
    <property type="term" value="C:bacterial-type flagellum hook"/>
    <property type="evidence" value="ECO:0007669"/>
    <property type="project" value="UniProtKB-UniRule"/>
</dbReference>
<dbReference type="Pfam" id="PF22638">
    <property type="entry name" value="FlgK_D1"/>
    <property type="match status" value="1"/>
</dbReference>
<dbReference type="GO" id="GO:0005198">
    <property type="term" value="F:structural molecule activity"/>
    <property type="evidence" value="ECO:0007669"/>
    <property type="project" value="UniProtKB-UniRule"/>
</dbReference>
<evidence type="ECO:0000256" key="3">
    <source>
        <dbReference type="ARBA" id="ARBA00009677"/>
    </source>
</evidence>
<dbReference type="HOGENOM" id="CLU_012762_1_1_9"/>
<evidence type="ECO:0000256" key="1">
    <source>
        <dbReference type="ARBA" id="ARBA00004365"/>
    </source>
</evidence>
<dbReference type="STRING" id="29343.CCDG5_0380"/>
<dbReference type="NCBIfam" id="TIGR02492">
    <property type="entry name" value="flgK_ends"/>
    <property type="match status" value="1"/>
</dbReference>
<evidence type="ECO:0000259" key="10">
    <source>
        <dbReference type="Pfam" id="PF22638"/>
    </source>
</evidence>
<evidence type="ECO:0000256" key="5">
    <source>
        <dbReference type="ARBA" id="ARBA00022525"/>
    </source>
</evidence>
<dbReference type="PANTHER" id="PTHR30033">
    <property type="entry name" value="FLAGELLAR HOOK-ASSOCIATED PROTEIN 1"/>
    <property type="match status" value="1"/>
</dbReference>
<evidence type="ECO:0000256" key="4">
    <source>
        <dbReference type="ARBA" id="ARBA00016244"/>
    </source>
</evidence>
<dbReference type="GO" id="GO:0005576">
    <property type="term" value="C:extracellular region"/>
    <property type="evidence" value="ECO:0007669"/>
    <property type="project" value="UniProtKB-SubCell"/>
</dbReference>
<dbReference type="InterPro" id="IPR001444">
    <property type="entry name" value="Flag_bb_rod_N"/>
</dbReference>
<feature type="domain" description="Flagellar basal-body/hook protein C-terminal" evidence="9">
    <location>
        <begin position="497"/>
        <end position="537"/>
    </location>
</feature>
<dbReference type="InterPro" id="IPR002371">
    <property type="entry name" value="FlgK"/>
</dbReference>
<protein>
    <recommendedName>
        <fullName evidence="4 7">Flagellar hook-associated protein 1</fullName>
        <shortName evidence="7">HAP1</shortName>
    </recommendedName>
</protein>
<dbReference type="PATRIC" id="fig|29343.3.peg.396"/>
<sequence length="544" mass="58847">MASTFGVLESARSGLNTAQLGLNVTSQNIANADTEGYTRQALNISAKSPDTGSYRYANPNRVGQGVSVDSVYQIRNNFLDVRYRYENSVYNLYETMKSLMSPIEQKFNEIGDSTTTTNKLIGLSGMIDNIITSLQKGQTSPTDPNISQDIMTQVDLLASTIRDDANSLKDALESAMRELSIYVYGGIGDTSKGDITSGGVNGIILDIQTLNHEIVSYEVTGQKANDLRDKRNLLLDKLSSYINIDTVELENGMVTIKLQNDSSGYSIIDADNNATTFNIATDATSNQLVLQWGDTVDGDGNVIASSPEVTAVISSGIVKAYLNVINGDGTGIDDLATGKCGNIGIPYLMKKLNEFAVAFLNIMNNADNVVNSTDVAGYQFLTYSGYSAGKTTADMLNDDVASTIGISDEWRMDGELFLKNYTGASPATYYSNYEIALKKTTNTVPIPDSTDPTKTYSNSFRDFADSFTSEIAGSVNSYNLKAESAKVNADNLNDQRLSITSVSINDEGVNIIKYQQAYSANARVITVIDEMLDKLINSTGVIGR</sequence>
<evidence type="ECO:0000313" key="11">
    <source>
        <dbReference type="EMBL" id="CDZ23519.1"/>
    </source>
</evidence>
<dbReference type="Pfam" id="PF00460">
    <property type="entry name" value="Flg_bb_rod"/>
    <property type="match status" value="1"/>
</dbReference>
<evidence type="ECO:0000256" key="7">
    <source>
        <dbReference type="RuleBase" id="RU362065"/>
    </source>
</evidence>